<dbReference type="EMBL" id="PZQS01000003">
    <property type="protein sequence ID" value="PVD34769.1"/>
    <property type="molecule type" value="Genomic_DNA"/>
</dbReference>
<evidence type="ECO:0000313" key="2">
    <source>
        <dbReference type="EMBL" id="PVD34769.1"/>
    </source>
</evidence>
<keyword evidence="1" id="KW-0732">Signal</keyword>
<keyword evidence="3" id="KW-1185">Reference proteome</keyword>
<organism evidence="2 3">
    <name type="scientific">Pomacea canaliculata</name>
    <name type="common">Golden apple snail</name>
    <dbReference type="NCBI Taxonomy" id="400727"/>
    <lineage>
        <taxon>Eukaryota</taxon>
        <taxon>Metazoa</taxon>
        <taxon>Spiralia</taxon>
        <taxon>Lophotrochozoa</taxon>
        <taxon>Mollusca</taxon>
        <taxon>Gastropoda</taxon>
        <taxon>Caenogastropoda</taxon>
        <taxon>Architaenioglossa</taxon>
        <taxon>Ampullarioidea</taxon>
        <taxon>Ampullariidae</taxon>
        <taxon>Pomacea</taxon>
    </lineage>
</organism>
<sequence>METRSKTSHAWLALTVVVLSVATVAALQKDANHVVTEAFYEKERYKTLLVFNKYRSVRRERYVCETGWHSNNDIACDYAICNGLTNLNGACNTRIGDSHIIYTDGTIQYYPDGSCNSPNSCTCTKAGFYSGGPVCSMCTAISNCNLETCTTATNQVCSRCEGTVQELVGYRAYVPSSDNRACNKACSWRSDSTRCYPGSCPTELASSCTCSSGFGGLHCQNIVSQADIIYNELKLTASDGSIVIAPFDTNAGPSASQNEIWTNILSPQNIFYKWNGQFHPILPTHHAYITETKVGVTGGKTQLILNRGTTRQVYERTCGGSSRDDPNRAVFTCSATMQPAEYSGSLTVPFQHGDQLEFSFHADVGGFVKVENKETRMIETHYFNGNTKTHQFQIHFDTIVPYHCKIASGCGESMLTVKDITNLYNTQNILWNGWKDDNAGIHQMTYQVYELDYVGTTLQHKALATRGLVNSTGSGSTNFSVTSPGMYSIVLSAVDRAGNHKSCRRLFLYDSSSQISVTASSVLRVTSAAQVTSFIWQHSEGDVTLSWVERYTNVFHNNHNLLAAVASEPGVENAYDDSEGNRTVAAIQNTLGKQFQIFITEVCIVKFATAWAVDAKGGTTQKTPSVFTQEPGLAMTKTLNITLDASPPHPGVVNDGIPDSPEVDYQYSRTLHALLVVPMTYEPQQPGVSTDGNLLQSHCGFQQCLASSPVFRWVLLLTRLAKSCPHVCAAGLHCAWLDPEASGQSYIAGGLQTAHKAVEKP</sequence>
<evidence type="ECO:0000313" key="3">
    <source>
        <dbReference type="Proteomes" id="UP000245119"/>
    </source>
</evidence>
<dbReference type="STRING" id="400727.A0A2T7PMX2"/>
<gene>
    <name evidence="2" type="ORF">C0Q70_06046</name>
</gene>
<dbReference type="OrthoDB" id="6141295at2759"/>
<comment type="caution">
    <text evidence="2">The sequence shown here is derived from an EMBL/GenBank/DDBJ whole genome shotgun (WGS) entry which is preliminary data.</text>
</comment>
<evidence type="ECO:0008006" key="4">
    <source>
        <dbReference type="Google" id="ProtNLM"/>
    </source>
</evidence>
<feature type="chain" id="PRO_5015506707" description="EGF-like domain-containing protein" evidence="1">
    <location>
        <begin position="27"/>
        <end position="761"/>
    </location>
</feature>
<dbReference type="AlphaFoldDB" id="A0A2T7PMX2"/>
<evidence type="ECO:0000256" key="1">
    <source>
        <dbReference type="SAM" id="SignalP"/>
    </source>
</evidence>
<accession>A0A2T7PMX2</accession>
<feature type="signal peptide" evidence="1">
    <location>
        <begin position="1"/>
        <end position="26"/>
    </location>
</feature>
<name>A0A2T7PMX2_POMCA</name>
<dbReference type="Proteomes" id="UP000245119">
    <property type="component" value="Linkage Group LG3"/>
</dbReference>
<proteinExistence type="predicted"/>
<protein>
    <recommendedName>
        <fullName evidence="4">EGF-like domain-containing protein</fullName>
    </recommendedName>
</protein>
<reference evidence="2 3" key="1">
    <citation type="submission" date="2018-04" db="EMBL/GenBank/DDBJ databases">
        <title>The genome of golden apple snail Pomacea canaliculata provides insight into stress tolerance and invasive adaptation.</title>
        <authorList>
            <person name="Liu C."/>
            <person name="Liu B."/>
            <person name="Ren Y."/>
            <person name="Zhang Y."/>
            <person name="Wang H."/>
            <person name="Li S."/>
            <person name="Jiang F."/>
            <person name="Yin L."/>
            <person name="Zhang G."/>
            <person name="Qian W."/>
            <person name="Fan W."/>
        </authorList>
    </citation>
    <scope>NUCLEOTIDE SEQUENCE [LARGE SCALE GENOMIC DNA]</scope>
    <source>
        <strain evidence="2">SZHN2017</strain>
        <tissue evidence="2">Muscle</tissue>
    </source>
</reference>